<sequence length="85" mass="9844">MSNSYPYHVHTAIALFVFFLPIFCKYVILYKYTVTLWEGFHGWRTFQPNAAKVGLCAIYCRGISDCKLQAIRLKARAHSHCKPCK</sequence>
<evidence type="ECO:0000313" key="2">
    <source>
        <dbReference type="EMBL" id="PLL17591.1"/>
    </source>
</evidence>
<dbReference type="EMBL" id="PIDS01001997">
    <property type="protein sequence ID" value="PLL17591.1"/>
    <property type="molecule type" value="Genomic_DNA"/>
</dbReference>
<dbReference type="Proteomes" id="UP000234505">
    <property type="component" value="Unassembled WGS sequence"/>
</dbReference>
<accession>A0A2J4PFM7</accession>
<comment type="caution">
    <text evidence="2">The sequence shown here is derived from an EMBL/GenBank/DDBJ whole genome shotgun (WGS) entry which is preliminary data.</text>
</comment>
<name>A0A2J4PFM7_9ENTR</name>
<proteinExistence type="predicted"/>
<keyword evidence="1" id="KW-0472">Membrane</keyword>
<feature type="non-terminal residue" evidence="2">
    <location>
        <position position="85"/>
    </location>
</feature>
<keyword evidence="1" id="KW-1133">Transmembrane helix</keyword>
<keyword evidence="1" id="KW-0812">Transmembrane</keyword>
<reference evidence="2 3" key="1">
    <citation type="submission" date="2017-11" db="EMBL/GenBank/DDBJ databases">
        <authorList>
            <person name="Han C.G."/>
        </authorList>
    </citation>
    <scope>NUCLEOTIDE SEQUENCE [LARGE SCALE GENOMIC DNA]</scope>
    <source>
        <strain evidence="2 3">A11</strain>
    </source>
</reference>
<dbReference type="AlphaFoldDB" id="A0A2J4PFM7"/>
<feature type="transmembrane region" description="Helical" evidence="1">
    <location>
        <begin position="12"/>
        <end position="30"/>
    </location>
</feature>
<protein>
    <submittedName>
        <fullName evidence="2">Uncharacterized protein</fullName>
    </submittedName>
</protein>
<gene>
    <name evidence="2" type="ORF">CWN50_33850</name>
</gene>
<evidence type="ECO:0000313" key="3">
    <source>
        <dbReference type="Proteomes" id="UP000234505"/>
    </source>
</evidence>
<evidence type="ECO:0000256" key="1">
    <source>
        <dbReference type="SAM" id="Phobius"/>
    </source>
</evidence>
<organism evidence="2 3">
    <name type="scientific">Klebsiella michiganensis</name>
    <dbReference type="NCBI Taxonomy" id="1134687"/>
    <lineage>
        <taxon>Bacteria</taxon>
        <taxon>Pseudomonadati</taxon>
        <taxon>Pseudomonadota</taxon>
        <taxon>Gammaproteobacteria</taxon>
        <taxon>Enterobacterales</taxon>
        <taxon>Enterobacteriaceae</taxon>
        <taxon>Klebsiella/Raoultella group</taxon>
        <taxon>Klebsiella</taxon>
    </lineage>
</organism>
<reference evidence="2 3" key="2">
    <citation type="submission" date="2018-01" db="EMBL/GenBank/DDBJ databases">
        <title>Genomic study of Klebsiella pneumoniae.</title>
        <authorList>
            <person name="Yang Y."/>
            <person name="Bicalho R."/>
        </authorList>
    </citation>
    <scope>NUCLEOTIDE SEQUENCE [LARGE SCALE GENOMIC DNA]</scope>
    <source>
        <strain evidence="2 3">A11</strain>
    </source>
</reference>